<dbReference type="EMBL" id="AQFT01000207">
    <property type="protein sequence ID" value="EMZ17418.1"/>
    <property type="molecule type" value="Genomic_DNA"/>
</dbReference>
<reference evidence="1 2" key="1">
    <citation type="journal article" date="2014" name="Genome Announc.">
        <title>Draft genome sequences of the altered schaedler flora, a defined bacterial community from gnotobiotic mice.</title>
        <authorList>
            <person name="Wannemuehler M.J."/>
            <person name="Overstreet A.M."/>
            <person name="Ward D.V."/>
            <person name="Phillips G.J."/>
        </authorList>
    </citation>
    <scope>NUCLEOTIDE SEQUENCE [LARGE SCALE GENOMIC DNA]</scope>
    <source>
        <strain evidence="1 2">ASF492</strain>
    </source>
</reference>
<sequence length="64" mass="7210">MNLAKNRNQDGTLITLTQACQESNLGATAVRKIAEESGAVRKIGRSYRIKKSIFFDYIEKVYAE</sequence>
<accession>N1ZTI3</accession>
<protein>
    <recommendedName>
        <fullName evidence="3">Excisionase family DNA binding domain-containing protein</fullName>
    </recommendedName>
</protein>
<dbReference type="OrthoDB" id="2085382at2"/>
<dbReference type="Proteomes" id="UP000012589">
    <property type="component" value="Unassembled WGS sequence"/>
</dbReference>
<dbReference type="HOGENOM" id="CLU_207003_0_0_9"/>
<name>N1ZTI3_9FIRM</name>
<dbReference type="InterPro" id="IPR045591">
    <property type="entry name" value="DUF6462"/>
</dbReference>
<dbReference type="eggNOG" id="ENOG502ZIE0">
    <property type="taxonomic scope" value="Bacteria"/>
</dbReference>
<dbReference type="AlphaFoldDB" id="N1ZTI3"/>
<keyword evidence="2" id="KW-1185">Reference proteome</keyword>
<organism evidence="1 2">
    <name type="scientific">Eubacterium plexicaudatum ASF492</name>
    <dbReference type="NCBI Taxonomy" id="1235802"/>
    <lineage>
        <taxon>Bacteria</taxon>
        <taxon>Bacillati</taxon>
        <taxon>Bacillota</taxon>
        <taxon>Clostridia</taxon>
        <taxon>Eubacteriales</taxon>
        <taxon>Eubacteriaceae</taxon>
        <taxon>Eubacterium</taxon>
    </lineage>
</organism>
<dbReference type="STRING" id="1235802.C823_05971"/>
<evidence type="ECO:0000313" key="1">
    <source>
        <dbReference type="EMBL" id="EMZ17418.1"/>
    </source>
</evidence>
<dbReference type="Pfam" id="PF20063">
    <property type="entry name" value="DUF6462"/>
    <property type="match status" value="1"/>
</dbReference>
<comment type="caution">
    <text evidence="1">The sequence shown here is derived from an EMBL/GenBank/DDBJ whole genome shotgun (WGS) entry which is preliminary data.</text>
</comment>
<evidence type="ECO:0008006" key="3">
    <source>
        <dbReference type="Google" id="ProtNLM"/>
    </source>
</evidence>
<evidence type="ECO:0000313" key="2">
    <source>
        <dbReference type="Proteomes" id="UP000012589"/>
    </source>
</evidence>
<proteinExistence type="predicted"/>
<gene>
    <name evidence="1" type="ORF">C823_05971</name>
</gene>